<dbReference type="InterPro" id="IPR034164">
    <property type="entry name" value="Pepsin-like_dom"/>
</dbReference>
<dbReference type="CDD" id="cd05471">
    <property type="entry name" value="pepsin_like"/>
    <property type="match status" value="1"/>
</dbReference>
<dbReference type="InterPro" id="IPR001461">
    <property type="entry name" value="Aspartic_peptidase_A1"/>
</dbReference>
<dbReference type="InterPro" id="IPR033121">
    <property type="entry name" value="PEPTIDASE_A1"/>
</dbReference>
<evidence type="ECO:0000256" key="1">
    <source>
        <dbReference type="ARBA" id="ARBA00007447"/>
    </source>
</evidence>
<dbReference type="PROSITE" id="PS00141">
    <property type="entry name" value="ASP_PROTEASE"/>
    <property type="match status" value="2"/>
</dbReference>
<dbReference type="AlphaFoldDB" id="A0A419PJV0"/>
<dbReference type="OrthoDB" id="771136at2759"/>
<organism evidence="3 4">
    <name type="scientific">Clonorchis sinensis</name>
    <name type="common">Chinese liver fluke</name>
    <dbReference type="NCBI Taxonomy" id="79923"/>
    <lineage>
        <taxon>Eukaryota</taxon>
        <taxon>Metazoa</taxon>
        <taxon>Spiralia</taxon>
        <taxon>Lophotrochozoa</taxon>
        <taxon>Platyhelminthes</taxon>
        <taxon>Trematoda</taxon>
        <taxon>Digenea</taxon>
        <taxon>Opisthorchiida</taxon>
        <taxon>Opisthorchiata</taxon>
        <taxon>Opisthorchiidae</taxon>
        <taxon>Clonorchis</taxon>
    </lineage>
</organism>
<keyword evidence="4" id="KW-1185">Reference proteome</keyword>
<dbReference type="InterPro" id="IPR001969">
    <property type="entry name" value="Aspartic_peptidase_AS"/>
</dbReference>
<evidence type="ECO:0000313" key="4">
    <source>
        <dbReference type="Proteomes" id="UP000286415"/>
    </source>
</evidence>
<dbReference type="Pfam" id="PF00026">
    <property type="entry name" value="Asp"/>
    <property type="match status" value="2"/>
</dbReference>
<dbReference type="SUPFAM" id="SSF50630">
    <property type="entry name" value="Acid proteases"/>
    <property type="match status" value="1"/>
</dbReference>
<keyword evidence="2" id="KW-0378">Hydrolase</keyword>
<dbReference type="PANTHER" id="PTHR47966:SF51">
    <property type="entry name" value="BETA-SITE APP-CLEAVING ENZYME, ISOFORM A-RELATED"/>
    <property type="match status" value="1"/>
</dbReference>
<reference evidence="3 4" key="2">
    <citation type="journal article" date="2021" name="Genomics">
        <title>High-quality reference genome for Clonorchis sinensis.</title>
        <authorList>
            <person name="Young N.D."/>
            <person name="Stroehlein A.J."/>
            <person name="Kinkar L."/>
            <person name="Wang T."/>
            <person name="Sohn W.M."/>
            <person name="Chang B.C.H."/>
            <person name="Kaur P."/>
            <person name="Weisz D."/>
            <person name="Dudchenko O."/>
            <person name="Aiden E.L."/>
            <person name="Korhonen P.K."/>
            <person name="Gasser R.B."/>
        </authorList>
    </citation>
    <scope>NUCLEOTIDE SEQUENCE [LARGE SCALE GENOMIC DNA]</scope>
    <source>
        <strain evidence="3">Cs-k2</strain>
    </source>
</reference>
<comment type="similarity">
    <text evidence="1 2">Belongs to the peptidase A1 family.</text>
</comment>
<dbReference type="EMBL" id="NIRI02000056">
    <property type="protein sequence ID" value="KAG5445004.1"/>
    <property type="molecule type" value="Genomic_DNA"/>
</dbReference>
<dbReference type="InterPro" id="IPR021109">
    <property type="entry name" value="Peptidase_aspartic_dom_sf"/>
</dbReference>
<keyword evidence="2" id="KW-0064">Aspartyl protease</keyword>
<accession>A0A419PJV0</accession>
<keyword evidence="2" id="KW-0645">Protease</keyword>
<protein>
    <submittedName>
        <fullName evidence="3">Pregnancy-associated glycoprotein 2</fullName>
    </submittedName>
</protein>
<proteinExistence type="inferred from homology"/>
<comment type="caution">
    <text evidence="3">The sequence shown here is derived from an EMBL/GenBank/DDBJ whole genome shotgun (WGS) entry which is preliminary data.</text>
</comment>
<dbReference type="GO" id="GO:0006508">
    <property type="term" value="P:proteolysis"/>
    <property type="evidence" value="ECO:0007669"/>
    <property type="project" value="UniProtKB-KW"/>
</dbReference>
<gene>
    <name evidence="3" type="ORF">CSKR_102612</name>
</gene>
<evidence type="ECO:0000256" key="2">
    <source>
        <dbReference type="RuleBase" id="RU000454"/>
    </source>
</evidence>
<dbReference type="PANTHER" id="PTHR47966">
    <property type="entry name" value="BETA-SITE APP-CLEAVING ENZYME, ISOFORM A-RELATED"/>
    <property type="match status" value="1"/>
</dbReference>
<dbReference type="GO" id="GO:0004190">
    <property type="term" value="F:aspartic-type endopeptidase activity"/>
    <property type="evidence" value="ECO:0007669"/>
    <property type="project" value="UniProtKB-KW"/>
</dbReference>
<dbReference type="PRINTS" id="PR00792">
    <property type="entry name" value="PEPSIN"/>
</dbReference>
<name>A0A419PJV0_CLOSI</name>
<sequence length="419" mass="47755">MDERRKAFAAEVLTRKHQLNGYRPLDEKARLSYASCMLNNWKDFYYGLIGIGTPSREFRLLFDTGSTILWVHNQNARHDLRPFKNIFAPNRSSSFVDDKAEFTAIYANFAVHGFVGTDIFKLGDHSFEGKFSPVLLFKGEPKQYDWIDGILGLGRRQAFPAFKTMFLDQLFEQRLISRRAFAFVFCSIDLSTDETLAIGLNALVDTGTPLTYLPANATTRLYALIGVTNYGNGNMVACDQIPSMPTLRFNFGGFELLLESRQYIFVKLEPDKHTWCCSWLFPTNLLEYPLEETGSNLGDIRVVKRTLFRVQYHHVKISFRPNEKVHSGHNRFKLLGLLATEFKTMALIRGYISADDSNLITRLLTTLDTVLNVPKQGTIMNYLRIPSYSRSLYGDYAIRGPSYNNKTARSGSSVTSDHM</sequence>
<reference evidence="3 4" key="1">
    <citation type="journal article" date="2018" name="Biotechnol. Adv.">
        <title>Improved genomic resources and new bioinformatic workflow for the carcinogenic parasite Clonorchis sinensis: Biotechnological implications.</title>
        <authorList>
            <person name="Wang D."/>
            <person name="Korhonen P.K."/>
            <person name="Gasser R.B."/>
            <person name="Young N.D."/>
        </authorList>
    </citation>
    <scope>NUCLEOTIDE SEQUENCE [LARGE SCALE GENOMIC DNA]</scope>
    <source>
        <strain evidence="3">Cs-k2</strain>
    </source>
</reference>
<dbReference type="InParanoid" id="A0A419PJV0"/>
<dbReference type="Proteomes" id="UP000286415">
    <property type="component" value="Unassembled WGS sequence"/>
</dbReference>
<dbReference type="Gene3D" id="2.40.70.10">
    <property type="entry name" value="Acid Proteases"/>
    <property type="match status" value="2"/>
</dbReference>
<dbReference type="PROSITE" id="PS51767">
    <property type="entry name" value="PEPTIDASE_A1"/>
    <property type="match status" value="1"/>
</dbReference>
<dbReference type="STRING" id="79923.A0A419PJV0"/>
<evidence type="ECO:0000313" key="3">
    <source>
        <dbReference type="EMBL" id="KAG5445004.1"/>
    </source>
</evidence>